<dbReference type="PANTHER" id="PTHR33908:SF11">
    <property type="entry name" value="MEMBRANE PROTEIN"/>
    <property type="match status" value="1"/>
</dbReference>
<feature type="transmembrane region" description="Helical" evidence="8">
    <location>
        <begin position="393"/>
        <end position="412"/>
    </location>
</feature>
<keyword evidence="6 8" id="KW-1133">Transmembrane helix</keyword>
<keyword evidence="3" id="KW-0328">Glycosyltransferase</keyword>
<feature type="transmembrane region" description="Helical" evidence="8">
    <location>
        <begin position="165"/>
        <end position="184"/>
    </location>
</feature>
<dbReference type="InterPro" id="IPR050297">
    <property type="entry name" value="LipidA_mod_glycosyltrf_83"/>
</dbReference>
<keyword evidence="7 8" id="KW-0472">Membrane</keyword>
<evidence type="ECO:0000256" key="3">
    <source>
        <dbReference type="ARBA" id="ARBA00022676"/>
    </source>
</evidence>
<feature type="transmembrane region" description="Helical" evidence="8">
    <location>
        <begin position="115"/>
        <end position="132"/>
    </location>
</feature>
<keyword evidence="4 10" id="KW-0808">Transferase</keyword>
<dbReference type="GO" id="GO:0005886">
    <property type="term" value="C:plasma membrane"/>
    <property type="evidence" value="ECO:0007669"/>
    <property type="project" value="UniProtKB-SubCell"/>
</dbReference>
<feature type="transmembrane region" description="Helical" evidence="8">
    <location>
        <begin position="204"/>
        <end position="225"/>
    </location>
</feature>
<evidence type="ECO:0000256" key="7">
    <source>
        <dbReference type="ARBA" id="ARBA00023136"/>
    </source>
</evidence>
<feature type="transmembrane region" description="Helical" evidence="8">
    <location>
        <begin position="82"/>
        <end position="103"/>
    </location>
</feature>
<feature type="transmembrane region" description="Helical" evidence="8">
    <location>
        <begin position="20"/>
        <end position="36"/>
    </location>
</feature>
<dbReference type="PANTHER" id="PTHR33908">
    <property type="entry name" value="MANNOSYLTRANSFERASE YKCB-RELATED"/>
    <property type="match status" value="1"/>
</dbReference>
<accession>A0A540VPM2</accession>
<dbReference type="EMBL" id="VIFK01000148">
    <property type="protein sequence ID" value="TQE98710.1"/>
    <property type="molecule type" value="Genomic_DNA"/>
</dbReference>
<evidence type="ECO:0000313" key="10">
    <source>
        <dbReference type="EMBL" id="TQE98710.1"/>
    </source>
</evidence>
<dbReference type="Proteomes" id="UP000315400">
    <property type="component" value="Unassembled WGS sequence"/>
</dbReference>
<evidence type="ECO:0000256" key="6">
    <source>
        <dbReference type="ARBA" id="ARBA00022989"/>
    </source>
</evidence>
<organism evidence="10 11">
    <name type="scientific">Spiribacter salinus</name>
    <dbReference type="NCBI Taxonomy" id="1335746"/>
    <lineage>
        <taxon>Bacteria</taxon>
        <taxon>Pseudomonadati</taxon>
        <taxon>Pseudomonadota</taxon>
        <taxon>Gammaproteobacteria</taxon>
        <taxon>Chromatiales</taxon>
        <taxon>Ectothiorhodospiraceae</taxon>
        <taxon>Spiribacter</taxon>
    </lineage>
</organism>
<evidence type="ECO:0000313" key="11">
    <source>
        <dbReference type="Proteomes" id="UP000315400"/>
    </source>
</evidence>
<feature type="transmembrane region" description="Helical" evidence="8">
    <location>
        <begin position="367"/>
        <end position="386"/>
    </location>
</feature>
<dbReference type="AlphaFoldDB" id="A0A540VPM2"/>
<feature type="domain" description="Glycosyltransferase RgtA/B/C/D-like" evidence="9">
    <location>
        <begin position="92"/>
        <end position="248"/>
    </location>
</feature>
<dbReference type="GO" id="GO:0016763">
    <property type="term" value="F:pentosyltransferase activity"/>
    <property type="evidence" value="ECO:0007669"/>
    <property type="project" value="TreeGrafter"/>
</dbReference>
<comment type="subcellular location">
    <subcellularLocation>
        <location evidence="1">Cell membrane</location>
        <topology evidence="1">Multi-pass membrane protein</topology>
    </subcellularLocation>
</comment>
<evidence type="ECO:0000256" key="5">
    <source>
        <dbReference type="ARBA" id="ARBA00022692"/>
    </source>
</evidence>
<evidence type="ECO:0000259" key="9">
    <source>
        <dbReference type="Pfam" id="PF13231"/>
    </source>
</evidence>
<proteinExistence type="predicted"/>
<evidence type="ECO:0000256" key="4">
    <source>
        <dbReference type="ARBA" id="ARBA00022679"/>
    </source>
</evidence>
<protein>
    <submittedName>
        <fullName evidence="10">Glycosyltransferase family 39 protein</fullName>
    </submittedName>
</protein>
<feature type="transmembrane region" description="Helical" evidence="8">
    <location>
        <begin position="342"/>
        <end position="361"/>
    </location>
</feature>
<gene>
    <name evidence="10" type="ORF">FKY71_12385</name>
</gene>
<evidence type="ECO:0000256" key="2">
    <source>
        <dbReference type="ARBA" id="ARBA00022475"/>
    </source>
</evidence>
<sequence>MIEINRHVKAWSTRLGPGRAGLVLAMLWAIMTLWNFELPGLQMDEANHYAFIPGITSDSAARLHHFRLPDNYLDGQDNLRRFPILGGSFYNSPVIAYLGLPYFAIAGHSVASLRIFSALIGLATILSVALLVGRIFDWPAALLAGTIIATDPTHVFSIRSQGISLWPAVLFWALAANFLLTAVRDQRTSAWPVIAGGACLGWSVMSYFVGIFLALPLVFTALVVLRKRPVHLALFVLAGLLAYSPVIYALISINTHSPELLRSFGIPDWAARESVAVFSSENLTRLQTITVGAFGAHDFVTWITGKVAVEFTVPRIFAFGLATGLLLVLAFLHRDTPTSRRVFYWLSGATLALYFSALFILKATSLHHLLPITMLAAAVCGGAITARGLVRPLVFALCGLLVATNLVFLNSAHKRLIDTGGRGYHNESYSLIAPLLAGPLAGYHPVFTGWGFHLQFLFLTDGRVPYTFMGAPQNEQINELLNRHGRLAIVVPVVDRARVEEAFTHQHELRFAQRNGVELFSLFLLSIEQD</sequence>
<reference evidence="10 11" key="1">
    <citation type="submission" date="2019-06" db="EMBL/GenBank/DDBJ databases">
        <title>Metagenome assembled Genome of Spiribacter salinus SL48-SHIP from the microbial mat of Salt Lake 48 (Novosibirsk region, Russia).</title>
        <authorList>
            <person name="Shipova A."/>
            <person name="Rozanov A.S."/>
            <person name="Bryanskaya A.V."/>
            <person name="Peltek S.E."/>
        </authorList>
    </citation>
    <scope>NUCLEOTIDE SEQUENCE [LARGE SCALE GENOMIC DNA]</scope>
    <source>
        <strain evidence="10">SL48-SHIP-2</strain>
    </source>
</reference>
<dbReference type="InterPro" id="IPR038731">
    <property type="entry name" value="RgtA/B/C-like"/>
</dbReference>
<evidence type="ECO:0000256" key="1">
    <source>
        <dbReference type="ARBA" id="ARBA00004651"/>
    </source>
</evidence>
<dbReference type="Pfam" id="PF13231">
    <property type="entry name" value="PMT_2"/>
    <property type="match status" value="1"/>
</dbReference>
<feature type="transmembrane region" description="Helical" evidence="8">
    <location>
        <begin position="316"/>
        <end position="333"/>
    </location>
</feature>
<evidence type="ECO:0000256" key="8">
    <source>
        <dbReference type="SAM" id="Phobius"/>
    </source>
</evidence>
<comment type="caution">
    <text evidence="10">The sequence shown here is derived from an EMBL/GenBank/DDBJ whole genome shotgun (WGS) entry which is preliminary data.</text>
</comment>
<keyword evidence="5 8" id="KW-0812">Transmembrane</keyword>
<dbReference type="GO" id="GO:0009103">
    <property type="term" value="P:lipopolysaccharide biosynthetic process"/>
    <property type="evidence" value="ECO:0007669"/>
    <property type="project" value="UniProtKB-ARBA"/>
</dbReference>
<name>A0A540VPM2_9GAMM</name>
<feature type="transmembrane region" description="Helical" evidence="8">
    <location>
        <begin position="232"/>
        <end position="251"/>
    </location>
</feature>
<keyword evidence="2" id="KW-1003">Cell membrane</keyword>